<dbReference type="InterPro" id="IPR011042">
    <property type="entry name" value="6-blade_b-propeller_TolB-like"/>
</dbReference>
<evidence type="ECO:0000259" key="3">
    <source>
        <dbReference type="Pfam" id="PF08450"/>
    </source>
</evidence>
<dbReference type="Proteomes" id="UP000248706">
    <property type="component" value="Unassembled WGS sequence"/>
</dbReference>
<keyword evidence="2" id="KW-0378">Hydrolase</keyword>
<reference evidence="4 5" key="1">
    <citation type="submission" date="2016-08" db="EMBL/GenBank/DDBJ databases">
        <title>Analysis of Carbohydrate Active Enzymes in Thermogemmatispora T81 Reveals Carbohydrate Degradation Ability.</title>
        <authorList>
            <person name="Tomazini A."/>
            <person name="Lal S."/>
            <person name="Stott M."/>
            <person name="Henrissat B."/>
            <person name="Polikarpov I."/>
            <person name="Sparling R."/>
            <person name="Levin D.B."/>
        </authorList>
    </citation>
    <scope>NUCLEOTIDE SEQUENCE [LARGE SCALE GENOMIC DNA]</scope>
    <source>
        <strain evidence="4 5">T81</strain>
    </source>
</reference>
<dbReference type="InterPro" id="IPR051262">
    <property type="entry name" value="SMP-30/CGR1_Lactonase"/>
</dbReference>
<dbReference type="Pfam" id="PF08450">
    <property type="entry name" value="SGL"/>
    <property type="match status" value="1"/>
</dbReference>
<feature type="domain" description="SMP-30/Gluconolactonase/LRE-like region" evidence="3">
    <location>
        <begin position="145"/>
        <end position="244"/>
    </location>
</feature>
<dbReference type="PANTHER" id="PTHR47572">
    <property type="entry name" value="LIPOPROTEIN-RELATED"/>
    <property type="match status" value="1"/>
</dbReference>
<dbReference type="EMBL" id="MCIF01000002">
    <property type="protein sequence ID" value="RAQ97973.1"/>
    <property type="molecule type" value="Genomic_DNA"/>
</dbReference>
<evidence type="ECO:0000313" key="5">
    <source>
        <dbReference type="Proteomes" id="UP000248706"/>
    </source>
</evidence>
<comment type="caution">
    <text evidence="4">The sequence shown here is derived from an EMBL/GenBank/DDBJ whole genome shotgun (WGS) entry which is preliminary data.</text>
</comment>
<keyword evidence="5" id="KW-1185">Reference proteome</keyword>
<dbReference type="AlphaFoldDB" id="A0A328VQM2"/>
<comment type="similarity">
    <text evidence="1">Belongs to the SMP-30/CGR1 family.</text>
</comment>
<name>A0A328VQM2_9CHLR</name>
<dbReference type="SUPFAM" id="SSF63829">
    <property type="entry name" value="Calcium-dependent phosphotriesterase"/>
    <property type="match status" value="1"/>
</dbReference>
<proteinExistence type="inferred from homology"/>
<gene>
    <name evidence="4" type="ORF">A4R35_20710</name>
</gene>
<accession>A0A328VQM2</accession>
<evidence type="ECO:0000313" key="4">
    <source>
        <dbReference type="EMBL" id="RAQ97973.1"/>
    </source>
</evidence>
<dbReference type="OrthoDB" id="2633250at2"/>
<evidence type="ECO:0000256" key="1">
    <source>
        <dbReference type="ARBA" id="ARBA00008853"/>
    </source>
</evidence>
<organism evidence="4 5">
    <name type="scientific">Thermogemmatispora tikiterensis</name>
    <dbReference type="NCBI Taxonomy" id="1825093"/>
    <lineage>
        <taxon>Bacteria</taxon>
        <taxon>Bacillati</taxon>
        <taxon>Chloroflexota</taxon>
        <taxon>Ktedonobacteria</taxon>
        <taxon>Thermogemmatisporales</taxon>
        <taxon>Thermogemmatisporaceae</taxon>
        <taxon>Thermogemmatispora</taxon>
    </lineage>
</organism>
<dbReference type="Gene3D" id="2.120.10.30">
    <property type="entry name" value="TolB, C-terminal domain"/>
    <property type="match status" value="1"/>
</dbReference>
<dbReference type="RefSeq" id="WP_112432843.1">
    <property type="nucleotide sequence ID" value="NZ_MCIF01000002.1"/>
</dbReference>
<dbReference type="PANTHER" id="PTHR47572:SF4">
    <property type="entry name" value="LACTONASE DRP35"/>
    <property type="match status" value="1"/>
</dbReference>
<sequence>MSESHPPIKEFRLELSDLTYTGHDLVRPESIIAQPDGTLWTSDGRGGVMRIAPDGSQQFFGGLGGEPNGLALARDGSLYIANIGNGRIQRLFPDGHSEDVLTEIDGVPTTCANYVFIDSKDRLWLAFSTREQQWWPAAAQPRPDGYIVLLDEKGPRIVYDGIYFTNEIRLDAKEEFLYVAETMKNRILRFRVQPDGSLTDKEVFGPDGLGVGAVVDGFAFDAEGNVWVTTPLRNGLGIITTDGDYHVVFEEANEEVLATFEEKIASGTATPADMAACAGQTLQSLTSITFGGPDLRTVYIGSLVMSRLPTFRSPVPGLPMRHWAS</sequence>
<dbReference type="GO" id="GO:0016787">
    <property type="term" value="F:hydrolase activity"/>
    <property type="evidence" value="ECO:0007669"/>
    <property type="project" value="UniProtKB-KW"/>
</dbReference>
<dbReference type="InterPro" id="IPR013658">
    <property type="entry name" value="SGL"/>
</dbReference>
<protein>
    <submittedName>
        <fullName evidence="4">Gluconolactonase</fullName>
    </submittedName>
</protein>
<evidence type="ECO:0000256" key="2">
    <source>
        <dbReference type="ARBA" id="ARBA00022801"/>
    </source>
</evidence>